<dbReference type="EMBL" id="LAZR01060578">
    <property type="protein sequence ID" value="KKK65389.1"/>
    <property type="molecule type" value="Genomic_DNA"/>
</dbReference>
<gene>
    <name evidence="1" type="ORF">LCGC14_2974600</name>
</gene>
<evidence type="ECO:0000313" key="1">
    <source>
        <dbReference type="EMBL" id="KKK65389.1"/>
    </source>
</evidence>
<feature type="non-terminal residue" evidence="1">
    <location>
        <position position="21"/>
    </location>
</feature>
<organism evidence="1">
    <name type="scientific">marine sediment metagenome</name>
    <dbReference type="NCBI Taxonomy" id="412755"/>
    <lineage>
        <taxon>unclassified sequences</taxon>
        <taxon>metagenomes</taxon>
        <taxon>ecological metagenomes</taxon>
    </lineage>
</organism>
<dbReference type="AlphaFoldDB" id="A0A0F8ZG37"/>
<sequence length="21" mass="2149">MRRVVGGAFGAGLTRPISGVF</sequence>
<reference evidence="1" key="1">
    <citation type="journal article" date="2015" name="Nature">
        <title>Complex archaea that bridge the gap between prokaryotes and eukaryotes.</title>
        <authorList>
            <person name="Spang A."/>
            <person name="Saw J.H."/>
            <person name="Jorgensen S.L."/>
            <person name="Zaremba-Niedzwiedzka K."/>
            <person name="Martijn J."/>
            <person name="Lind A.E."/>
            <person name="van Eijk R."/>
            <person name="Schleper C."/>
            <person name="Guy L."/>
            <person name="Ettema T.J."/>
        </authorList>
    </citation>
    <scope>NUCLEOTIDE SEQUENCE</scope>
</reference>
<protein>
    <submittedName>
        <fullName evidence="1">Uncharacterized protein</fullName>
    </submittedName>
</protein>
<comment type="caution">
    <text evidence="1">The sequence shown here is derived from an EMBL/GenBank/DDBJ whole genome shotgun (WGS) entry which is preliminary data.</text>
</comment>
<proteinExistence type="predicted"/>
<name>A0A0F8ZG37_9ZZZZ</name>
<accession>A0A0F8ZG37</accession>